<evidence type="ECO:0000256" key="1">
    <source>
        <dbReference type="SAM" id="MobiDB-lite"/>
    </source>
</evidence>
<protein>
    <submittedName>
        <fullName evidence="2">Uncharacterized protein</fullName>
    </submittedName>
</protein>
<organism evidence="2 3">
    <name type="scientific">Endocarpon pusillum</name>
    <dbReference type="NCBI Taxonomy" id="364733"/>
    <lineage>
        <taxon>Eukaryota</taxon>
        <taxon>Fungi</taxon>
        <taxon>Dikarya</taxon>
        <taxon>Ascomycota</taxon>
        <taxon>Pezizomycotina</taxon>
        <taxon>Eurotiomycetes</taxon>
        <taxon>Chaetothyriomycetidae</taxon>
        <taxon>Verrucariales</taxon>
        <taxon>Verrucariaceae</taxon>
        <taxon>Endocarpon</taxon>
    </lineage>
</organism>
<gene>
    <name evidence="2" type="ORF">GJ744_007553</name>
</gene>
<keyword evidence="3" id="KW-1185">Reference proteome</keyword>
<sequence>MTSGQKACTSLHNAQRQLEPLVQRTTRLAFEAAIKPTHNGGISAGGFNDQVEDLRVRDTRAYAIPYHFANPDTGRVGPPVSAEGHGDHGKEKG</sequence>
<dbReference type="Proteomes" id="UP000606974">
    <property type="component" value="Unassembled WGS sequence"/>
</dbReference>
<feature type="region of interest" description="Disordered" evidence="1">
    <location>
        <begin position="68"/>
        <end position="93"/>
    </location>
</feature>
<dbReference type="AlphaFoldDB" id="A0A8H7E544"/>
<reference evidence="2" key="1">
    <citation type="submission" date="2020-02" db="EMBL/GenBank/DDBJ databases">
        <authorList>
            <person name="Palmer J.M."/>
        </authorList>
    </citation>
    <scope>NUCLEOTIDE SEQUENCE</scope>
    <source>
        <strain evidence="2">EPUS1.4</strain>
        <tissue evidence="2">Thallus</tissue>
    </source>
</reference>
<feature type="compositionally biased region" description="Basic and acidic residues" evidence="1">
    <location>
        <begin position="84"/>
        <end position="93"/>
    </location>
</feature>
<evidence type="ECO:0000313" key="3">
    <source>
        <dbReference type="Proteomes" id="UP000606974"/>
    </source>
</evidence>
<accession>A0A8H7E544</accession>
<proteinExistence type="predicted"/>
<evidence type="ECO:0000313" key="2">
    <source>
        <dbReference type="EMBL" id="KAF7509682.1"/>
    </source>
</evidence>
<name>A0A8H7E544_9EURO</name>
<comment type="caution">
    <text evidence="2">The sequence shown here is derived from an EMBL/GenBank/DDBJ whole genome shotgun (WGS) entry which is preliminary data.</text>
</comment>
<dbReference type="EMBL" id="JAACFV010000038">
    <property type="protein sequence ID" value="KAF7509682.1"/>
    <property type="molecule type" value="Genomic_DNA"/>
</dbReference>